<gene>
    <name evidence="2" type="ORF">PGTG_07679</name>
</gene>
<evidence type="ECO:0000256" key="1">
    <source>
        <dbReference type="SAM" id="MobiDB-lite"/>
    </source>
</evidence>
<dbReference type="VEuPathDB" id="FungiDB:PGTG_07679"/>
<feature type="region of interest" description="Disordered" evidence="1">
    <location>
        <begin position="20"/>
        <end position="64"/>
    </location>
</feature>
<dbReference type="GeneID" id="10529655"/>
<name>E3KD31_PUCGT</name>
<reference key="1">
    <citation type="submission" date="2007-01" db="EMBL/GenBank/DDBJ databases">
        <title>The Genome Sequence of Puccinia graminis f. sp. tritici Strain CRL 75-36-700-3.</title>
        <authorList>
            <consortium name="The Broad Institute Genome Sequencing Platform"/>
            <person name="Birren B."/>
            <person name="Lander E."/>
            <person name="Galagan J."/>
            <person name="Nusbaum C."/>
            <person name="Devon K."/>
            <person name="Cuomo C."/>
            <person name="Jaffe D."/>
            <person name="Butler J."/>
            <person name="Alvarez P."/>
            <person name="Gnerre S."/>
            <person name="Grabherr M."/>
            <person name="Mauceli E."/>
            <person name="Brockman W."/>
            <person name="Young S."/>
            <person name="LaButti K."/>
            <person name="Sykes S."/>
            <person name="DeCaprio D."/>
            <person name="Crawford M."/>
            <person name="Koehrsen M."/>
            <person name="Engels R."/>
            <person name="Montgomery P."/>
            <person name="Pearson M."/>
            <person name="Howarth C."/>
            <person name="Larson L."/>
            <person name="White J."/>
            <person name="Zeng Q."/>
            <person name="Kodira C."/>
            <person name="Yandava C."/>
            <person name="Alvarado L."/>
            <person name="O'Leary S."/>
            <person name="Szabo L."/>
            <person name="Dean R."/>
            <person name="Schein J."/>
        </authorList>
    </citation>
    <scope>NUCLEOTIDE SEQUENCE</scope>
    <source>
        <strain>CRL 75-36-700-3</strain>
    </source>
</reference>
<evidence type="ECO:0000313" key="2">
    <source>
        <dbReference type="EMBL" id="EFP82282.1"/>
    </source>
</evidence>
<feature type="compositionally biased region" description="Polar residues" evidence="1">
    <location>
        <begin position="48"/>
        <end position="64"/>
    </location>
</feature>
<evidence type="ECO:0000313" key="3">
    <source>
        <dbReference type="Proteomes" id="UP000008783"/>
    </source>
</evidence>
<reference evidence="3" key="2">
    <citation type="journal article" date="2011" name="Proc. Natl. Acad. Sci. U.S.A.">
        <title>Obligate biotrophy features unraveled by the genomic analysis of rust fungi.</title>
        <authorList>
            <person name="Duplessis S."/>
            <person name="Cuomo C.A."/>
            <person name="Lin Y.-C."/>
            <person name="Aerts A."/>
            <person name="Tisserant E."/>
            <person name="Veneault-Fourrey C."/>
            <person name="Joly D.L."/>
            <person name="Hacquard S."/>
            <person name="Amselem J."/>
            <person name="Cantarel B.L."/>
            <person name="Chiu R."/>
            <person name="Coutinho P.M."/>
            <person name="Feau N."/>
            <person name="Field M."/>
            <person name="Frey P."/>
            <person name="Gelhaye E."/>
            <person name="Goldberg J."/>
            <person name="Grabherr M.G."/>
            <person name="Kodira C.D."/>
            <person name="Kohler A."/>
            <person name="Kuees U."/>
            <person name="Lindquist E.A."/>
            <person name="Lucas S.M."/>
            <person name="Mago R."/>
            <person name="Mauceli E."/>
            <person name="Morin E."/>
            <person name="Murat C."/>
            <person name="Pangilinan J.L."/>
            <person name="Park R."/>
            <person name="Pearson M."/>
            <person name="Quesneville H."/>
            <person name="Rouhier N."/>
            <person name="Sakthikumar S."/>
            <person name="Salamov A.A."/>
            <person name="Schmutz J."/>
            <person name="Selles B."/>
            <person name="Shapiro H."/>
            <person name="Tanguay P."/>
            <person name="Tuskan G.A."/>
            <person name="Henrissat B."/>
            <person name="Van de Peer Y."/>
            <person name="Rouze P."/>
            <person name="Ellis J.G."/>
            <person name="Dodds P.N."/>
            <person name="Schein J.E."/>
            <person name="Zhong S."/>
            <person name="Hamelin R.C."/>
            <person name="Grigoriev I.V."/>
            <person name="Szabo L.J."/>
            <person name="Martin F."/>
        </authorList>
    </citation>
    <scope>NUCLEOTIDE SEQUENCE [LARGE SCALE GENOMIC DNA]</scope>
    <source>
        <strain evidence="3">CRL 75-36-700-3 / race SCCL</strain>
    </source>
</reference>
<dbReference type="InParanoid" id="E3KD31"/>
<organism evidence="2 3">
    <name type="scientific">Puccinia graminis f. sp. tritici (strain CRL 75-36-700-3 / race SCCL)</name>
    <name type="common">Black stem rust fungus</name>
    <dbReference type="NCBI Taxonomy" id="418459"/>
    <lineage>
        <taxon>Eukaryota</taxon>
        <taxon>Fungi</taxon>
        <taxon>Dikarya</taxon>
        <taxon>Basidiomycota</taxon>
        <taxon>Pucciniomycotina</taxon>
        <taxon>Pucciniomycetes</taxon>
        <taxon>Pucciniales</taxon>
        <taxon>Pucciniaceae</taxon>
        <taxon>Puccinia</taxon>
    </lineage>
</organism>
<dbReference type="OrthoDB" id="10284267at2759"/>
<accession>E3KD31</accession>
<dbReference type="AlphaFoldDB" id="E3KD31"/>
<dbReference type="RefSeq" id="XP_003326701.1">
    <property type="nucleotide sequence ID" value="XM_003326653.1"/>
</dbReference>
<proteinExistence type="predicted"/>
<dbReference type="EMBL" id="DS178281">
    <property type="protein sequence ID" value="EFP82282.1"/>
    <property type="molecule type" value="Genomic_DNA"/>
</dbReference>
<protein>
    <submittedName>
        <fullName evidence="2">Uncharacterized protein</fullName>
    </submittedName>
</protein>
<keyword evidence="3" id="KW-1185">Reference proteome</keyword>
<dbReference type="KEGG" id="pgr:PGTG_07679"/>
<dbReference type="Proteomes" id="UP000008783">
    <property type="component" value="Unassembled WGS sequence"/>
</dbReference>
<sequence>MYNLVNQEGILLAGQVVQPCPRQSSWSPQPGSHFSVSNHSHQPHPRNLRNSPTECMTTSKPSRSSLGAGFALKQVLIAKEQPHQPETADHGRDGVDWRASEDWTPLFRRSSVAAGIISARQQNPAQPVDCLDRLLAKMEGSNGEAVPPCHCQNDCISLLHLALCQIKISDITSGKTGIVSTRINIVST</sequence>
<feature type="compositionally biased region" description="Polar residues" evidence="1">
    <location>
        <begin position="21"/>
        <end position="40"/>
    </location>
</feature>
<dbReference type="HOGENOM" id="CLU_1441705_0_0_1"/>